<dbReference type="EMBL" id="GBXM01104299">
    <property type="protein sequence ID" value="JAH04278.1"/>
    <property type="molecule type" value="Transcribed_RNA"/>
</dbReference>
<evidence type="ECO:0000313" key="1">
    <source>
        <dbReference type="EMBL" id="JAH04278.1"/>
    </source>
</evidence>
<accession>A0A0E9PKD8</accession>
<organism evidence="1">
    <name type="scientific">Anguilla anguilla</name>
    <name type="common">European freshwater eel</name>
    <name type="synonym">Muraena anguilla</name>
    <dbReference type="NCBI Taxonomy" id="7936"/>
    <lineage>
        <taxon>Eukaryota</taxon>
        <taxon>Metazoa</taxon>
        <taxon>Chordata</taxon>
        <taxon>Craniata</taxon>
        <taxon>Vertebrata</taxon>
        <taxon>Euteleostomi</taxon>
        <taxon>Actinopterygii</taxon>
        <taxon>Neopterygii</taxon>
        <taxon>Teleostei</taxon>
        <taxon>Anguilliformes</taxon>
        <taxon>Anguillidae</taxon>
        <taxon>Anguilla</taxon>
    </lineage>
</organism>
<reference evidence="1" key="1">
    <citation type="submission" date="2014-11" db="EMBL/GenBank/DDBJ databases">
        <authorList>
            <person name="Amaro Gonzalez C."/>
        </authorList>
    </citation>
    <scope>NUCLEOTIDE SEQUENCE</scope>
</reference>
<name>A0A0E9PKD8_ANGAN</name>
<protein>
    <submittedName>
        <fullName evidence="1">Uncharacterized protein</fullName>
    </submittedName>
</protein>
<proteinExistence type="predicted"/>
<reference evidence="1" key="2">
    <citation type="journal article" date="2015" name="Fish Shellfish Immunol.">
        <title>Early steps in the European eel (Anguilla anguilla)-Vibrio vulnificus interaction in the gills: Role of the RtxA13 toxin.</title>
        <authorList>
            <person name="Callol A."/>
            <person name="Pajuelo D."/>
            <person name="Ebbesson L."/>
            <person name="Teles M."/>
            <person name="MacKenzie S."/>
            <person name="Amaro C."/>
        </authorList>
    </citation>
    <scope>NUCLEOTIDE SEQUENCE</scope>
</reference>
<dbReference type="AlphaFoldDB" id="A0A0E9PKD8"/>
<sequence>MGTELGLQPKAYMFDNPGKTLPLYPLSKVLNLKLIQYAVTIWCRPDCNREKDMGHEWGMSNGNDTADQRVTPVRICLSKTN</sequence>